<dbReference type="InterPro" id="IPR018488">
    <property type="entry name" value="cNMP-bd_CS"/>
</dbReference>
<dbReference type="SUPFAM" id="SSF51206">
    <property type="entry name" value="cAMP-binding domain-like"/>
    <property type="match status" value="1"/>
</dbReference>
<feature type="domain" description="Cyclic nucleotide-binding" evidence="1">
    <location>
        <begin position="1"/>
        <end position="89"/>
    </location>
</feature>
<dbReference type="InterPro" id="IPR000595">
    <property type="entry name" value="cNMP-bd_dom"/>
</dbReference>
<dbReference type="PANTHER" id="PTHR23011:SF28">
    <property type="entry name" value="CYCLIC NUCLEOTIDE-BINDING DOMAIN CONTAINING PROTEIN"/>
    <property type="match status" value="1"/>
</dbReference>
<gene>
    <name evidence="2" type="ORF">JF922_08080</name>
</gene>
<dbReference type="PROSITE" id="PS50042">
    <property type="entry name" value="CNMP_BINDING_3"/>
    <property type="match status" value="1"/>
</dbReference>
<dbReference type="CDD" id="cd00038">
    <property type="entry name" value="CAP_ED"/>
    <property type="match status" value="1"/>
</dbReference>
<proteinExistence type="predicted"/>
<evidence type="ECO:0000313" key="2">
    <source>
        <dbReference type="EMBL" id="MBJ7598031.1"/>
    </source>
</evidence>
<dbReference type="PANTHER" id="PTHR23011">
    <property type="entry name" value="CYCLIC NUCLEOTIDE-BINDING DOMAIN CONTAINING PROTEIN"/>
    <property type="match status" value="1"/>
</dbReference>
<dbReference type="AlphaFoldDB" id="A0A934JY68"/>
<accession>A0A934JY68</accession>
<dbReference type="EMBL" id="JAEKNR010000090">
    <property type="protein sequence ID" value="MBJ7598031.1"/>
    <property type="molecule type" value="Genomic_DNA"/>
</dbReference>
<dbReference type="Gene3D" id="2.60.120.10">
    <property type="entry name" value="Jelly Rolls"/>
    <property type="match status" value="1"/>
</dbReference>
<evidence type="ECO:0000259" key="1">
    <source>
        <dbReference type="PROSITE" id="PS50042"/>
    </source>
</evidence>
<dbReference type="PROSITE" id="PS00888">
    <property type="entry name" value="CNMP_BINDING_1"/>
    <property type="match status" value="1"/>
</dbReference>
<dbReference type="Pfam" id="PF00027">
    <property type="entry name" value="cNMP_binding"/>
    <property type="match status" value="1"/>
</dbReference>
<dbReference type="InterPro" id="IPR014710">
    <property type="entry name" value="RmlC-like_jellyroll"/>
</dbReference>
<dbReference type="InterPro" id="IPR018490">
    <property type="entry name" value="cNMP-bd_dom_sf"/>
</dbReference>
<dbReference type="PRINTS" id="PR00103">
    <property type="entry name" value="CAMPKINASE"/>
</dbReference>
<keyword evidence="3" id="KW-1185">Reference proteome</keyword>
<name>A0A934JY68_9BACT</name>
<organism evidence="2 3">
    <name type="scientific">Candidatus Nephthysia bennettiae</name>
    <dbReference type="NCBI Taxonomy" id="3127016"/>
    <lineage>
        <taxon>Bacteria</taxon>
        <taxon>Bacillati</taxon>
        <taxon>Candidatus Dormiibacterota</taxon>
        <taxon>Candidatus Dormibacteria</taxon>
        <taxon>Candidatus Dormibacterales</taxon>
        <taxon>Candidatus Dormibacteraceae</taxon>
        <taxon>Candidatus Nephthysia</taxon>
    </lineage>
</organism>
<reference evidence="2" key="1">
    <citation type="submission" date="2020-10" db="EMBL/GenBank/DDBJ databases">
        <title>Ca. Dormibacterota MAGs.</title>
        <authorList>
            <person name="Montgomery K."/>
        </authorList>
    </citation>
    <scope>NUCLEOTIDE SEQUENCE [LARGE SCALE GENOMIC DNA]</scope>
    <source>
        <strain evidence="2">SC8812_S17_10</strain>
    </source>
</reference>
<sequence>MIREGERGDAFYVLLEGDATVSQDGHETAVIRAGDHFGELALLDPAPRDATVTAGTDVTVGVLGARAFNAIVRDVPGMNGKLLRALAHRLRQADLERPAPT</sequence>
<dbReference type="Proteomes" id="UP000612893">
    <property type="component" value="Unassembled WGS sequence"/>
</dbReference>
<evidence type="ECO:0000313" key="3">
    <source>
        <dbReference type="Proteomes" id="UP000612893"/>
    </source>
</evidence>
<protein>
    <submittedName>
        <fullName evidence="2">Cyclic nucleotide-binding domain-containing protein</fullName>
    </submittedName>
</protein>
<comment type="caution">
    <text evidence="2">The sequence shown here is derived from an EMBL/GenBank/DDBJ whole genome shotgun (WGS) entry which is preliminary data.</text>
</comment>